<evidence type="ECO:0000313" key="1">
    <source>
        <dbReference type="EMBL" id="KAK0748062.1"/>
    </source>
</evidence>
<organism evidence="1 2">
    <name type="scientific">Apiosordaria backusii</name>
    <dbReference type="NCBI Taxonomy" id="314023"/>
    <lineage>
        <taxon>Eukaryota</taxon>
        <taxon>Fungi</taxon>
        <taxon>Dikarya</taxon>
        <taxon>Ascomycota</taxon>
        <taxon>Pezizomycotina</taxon>
        <taxon>Sordariomycetes</taxon>
        <taxon>Sordariomycetidae</taxon>
        <taxon>Sordariales</taxon>
        <taxon>Lasiosphaeriaceae</taxon>
        <taxon>Apiosordaria</taxon>
    </lineage>
</organism>
<dbReference type="Proteomes" id="UP001172159">
    <property type="component" value="Unassembled WGS sequence"/>
</dbReference>
<accession>A0AA40EYU1</accession>
<evidence type="ECO:0000313" key="2">
    <source>
        <dbReference type="Proteomes" id="UP001172159"/>
    </source>
</evidence>
<dbReference type="AlphaFoldDB" id="A0AA40EYU1"/>
<keyword evidence="2" id="KW-1185">Reference proteome</keyword>
<reference evidence="1" key="1">
    <citation type="submission" date="2023-06" db="EMBL/GenBank/DDBJ databases">
        <title>Genome-scale phylogeny and comparative genomics of the fungal order Sordariales.</title>
        <authorList>
            <consortium name="Lawrence Berkeley National Laboratory"/>
            <person name="Hensen N."/>
            <person name="Bonometti L."/>
            <person name="Westerberg I."/>
            <person name="Brannstrom I.O."/>
            <person name="Guillou S."/>
            <person name="Cros-Aarteil S."/>
            <person name="Calhoun S."/>
            <person name="Haridas S."/>
            <person name="Kuo A."/>
            <person name="Mondo S."/>
            <person name="Pangilinan J."/>
            <person name="Riley R."/>
            <person name="Labutti K."/>
            <person name="Andreopoulos B."/>
            <person name="Lipzen A."/>
            <person name="Chen C."/>
            <person name="Yanf M."/>
            <person name="Daum C."/>
            <person name="Ng V."/>
            <person name="Clum A."/>
            <person name="Steindorff A."/>
            <person name="Ohm R."/>
            <person name="Martin F."/>
            <person name="Silar P."/>
            <person name="Natvig D."/>
            <person name="Lalanne C."/>
            <person name="Gautier V."/>
            <person name="Ament-Velasquez S.L."/>
            <person name="Kruys A."/>
            <person name="Hutchinson M.I."/>
            <person name="Powell A.J."/>
            <person name="Barry K."/>
            <person name="Miller A.N."/>
            <person name="Grigoriev I.V."/>
            <person name="Debuchy R."/>
            <person name="Gladieux P."/>
            <person name="Thoren M.H."/>
            <person name="Johannesson H."/>
        </authorList>
    </citation>
    <scope>NUCLEOTIDE SEQUENCE</scope>
    <source>
        <strain evidence="1">CBS 540.89</strain>
    </source>
</reference>
<proteinExistence type="predicted"/>
<gene>
    <name evidence="1" type="ORF">B0T21DRAFT_343766</name>
</gene>
<sequence length="188" mass="20784">MALDSTGPEERLTPNWMPDIGPEQEENAYFVQVAHPALALARLARNCNLLHRQINSKHDSRSLSTNVVSIAQRFSDDPMLCTTSRQPQPPCIGFQGYIAERFEPGKLALCGPMPLAKKPLGGLCRSGMLAEPVQVRRPTAVQSGFRRSEPELLHRLTGHLRNAWAGGFETAPMTCDWPDSHSPPPFAF</sequence>
<protein>
    <submittedName>
        <fullName evidence="1">Uncharacterized protein</fullName>
    </submittedName>
</protein>
<comment type="caution">
    <text evidence="1">The sequence shown here is derived from an EMBL/GenBank/DDBJ whole genome shotgun (WGS) entry which is preliminary data.</text>
</comment>
<dbReference type="EMBL" id="JAUKTV010000001">
    <property type="protein sequence ID" value="KAK0748062.1"/>
    <property type="molecule type" value="Genomic_DNA"/>
</dbReference>
<name>A0AA40EYU1_9PEZI</name>